<organism evidence="5 6">
    <name type="scientific">Variovorax soli</name>
    <dbReference type="NCBI Taxonomy" id="376815"/>
    <lineage>
        <taxon>Bacteria</taxon>
        <taxon>Pseudomonadati</taxon>
        <taxon>Pseudomonadota</taxon>
        <taxon>Betaproteobacteria</taxon>
        <taxon>Burkholderiales</taxon>
        <taxon>Comamonadaceae</taxon>
        <taxon>Variovorax</taxon>
    </lineage>
</organism>
<proteinExistence type="predicted"/>
<dbReference type="SUPFAM" id="SSF51726">
    <property type="entry name" value="UROD/MetE-like"/>
    <property type="match status" value="1"/>
</dbReference>
<dbReference type="Gene3D" id="3.20.20.210">
    <property type="match status" value="1"/>
</dbReference>
<name>A0ABU1NFB3_9BURK</name>
<evidence type="ECO:0000256" key="1">
    <source>
        <dbReference type="ARBA" id="ARBA00001947"/>
    </source>
</evidence>
<keyword evidence="6" id="KW-1185">Reference proteome</keyword>
<keyword evidence="5" id="KW-0489">Methyltransferase</keyword>
<dbReference type="GO" id="GO:0032259">
    <property type="term" value="P:methylation"/>
    <property type="evidence" value="ECO:0007669"/>
    <property type="project" value="UniProtKB-KW"/>
</dbReference>
<dbReference type="Proteomes" id="UP001184230">
    <property type="component" value="Unassembled WGS sequence"/>
</dbReference>
<keyword evidence="3" id="KW-0862">Zinc</keyword>
<protein>
    <submittedName>
        <fullName evidence="5">5-methyltetrahydropteroyltriglutamate--homocysteine methyltransferase</fullName>
        <ecNumber evidence="5">2.1.1.14</ecNumber>
    </submittedName>
</protein>
<keyword evidence="2" id="KW-0479">Metal-binding</keyword>
<evidence type="ECO:0000313" key="6">
    <source>
        <dbReference type="Proteomes" id="UP001184230"/>
    </source>
</evidence>
<dbReference type="InterPro" id="IPR002629">
    <property type="entry name" value="Met_Synth_C/arc"/>
</dbReference>
<dbReference type="NCBIfam" id="NF006589">
    <property type="entry name" value="PRK09121.1"/>
    <property type="match status" value="1"/>
</dbReference>
<keyword evidence="5" id="KW-0808">Transferase</keyword>
<reference evidence="5 6" key="1">
    <citation type="submission" date="2023-07" db="EMBL/GenBank/DDBJ databases">
        <title>Sorghum-associated microbial communities from plants grown in Nebraska, USA.</title>
        <authorList>
            <person name="Schachtman D."/>
        </authorList>
    </citation>
    <scope>NUCLEOTIDE SEQUENCE [LARGE SCALE GENOMIC DNA]</scope>
    <source>
        <strain evidence="5 6">DS1781</strain>
    </source>
</reference>
<dbReference type="GO" id="GO:0003871">
    <property type="term" value="F:5-methyltetrahydropteroyltriglutamate-homocysteine S-methyltransferase activity"/>
    <property type="evidence" value="ECO:0007669"/>
    <property type="project" value="UniProtKB-EC"/>
</dbReference>
<evidence type="ECO:0000313" key="5">
    <source>
        <dbReference type="EMBL" id="MDR6537096.1"/>
    </source>
</evidence>
<sequence length="343" mass="38066">MSRPLFSATIAGSLPKPAWLAETRKLWPSWKAEGADLAQAKADATLLWIKAQEDAGLDVIGDGEQSRQHFVHGFLEKVEGIDFEHKVKMGIRDNRYEAMVPQVVGPLRLKGRVHEAEARLLRAHTQRRTKFTLPGPMTIVDTVADRHYGDRVALAMAFAELLNQEALALEADGIDIVQFDEPAFNVYMKEAADWGVRALERAAQGLRCTTAVHICYGYGIQANIDWKASLGEEWRQYETVFPALAKSRIDQVSLECFHSHVPPHLMRLLEGKDVMVGVIDVASESIETPEQVADTIGEALQHVPKERLLPCTNCGLAPMDRAIALKKLEALAEGAALARRRYG</sequence>
<dbReference type="EC" id="2.1.1.14" evidence="5"/>
<evidence type="ECO:0000256" key="3">
    <source>
        <dbReference type="ARBA" id="ARBA00022833"/>
    </source>
</evidence>
<dbReference type="CDD" id="cd03311">
    <property type="entry name" value="CIMS_C_terminal_like"/>
    <property type="match status" value="1"/>
</dbReference>
<dbReference type="PANTHER" id="PTHR30519">
    <property type="entry name" value="5-METHYLTETRAHYDROPTEROYLTRIGLUTAMATE--HOMOCYSTEINE METHYLTRANSFERASE"/>
    <property type="match status" value="1"/>
</dbReference>
<dbReference type="Pfam" id="PF01717">
    <property type="entry name" value="Meth_synt_2"/>
    <property type="match status" value="1"/>
</dbReference>
<dbReference type="InterPro" id="IPR038071">
    <property type="entry name" value="UROD/MetE-like_sf"/>
</dbReference>
<feature type="domain" description="Cobalamin-independent methionine synthase MetE C-terminal/archaeal" evidence="4">
    <location>
        <begin position="7"/>
        <end position="334"/>
    </location>
</feature>
<comment type="cofactor">
    <cofactor evidence="1">
        <name>Zn(2+)</name>
        <dbReference type="ChEBI" id="CHEBI:29105"/>
    </cofactor>
</comment>
<dbReference type="RefSeq" id="WP_309902708.1">
    <property type="nucleotide sequence ID" value="NZ_JAVDRF010000005.1"/>
</dbReference>
<evidence type="ECO:0000256" key="2">
    <source>
        <dbReference type="ARBA" id="ARBA00022723"/>
    </source>
</evidence>
<accession>A0ABU1NFB3</accession>
<gene>
    <name evidence="5" type="ORF">J2739_002869</name>
</gene>
<evidence type="ECO:0000259" key="4">
    <source>
        <dbReference type="Pfam" id="PF01717"/>
    </source>
</evidence>
<comment type="caution">
    <text evidence="5">The sequence shown here is derived from an EMBL/GenBank/DDBJ whole genome shotgun (WGS) entry which is preliminary data.</text>
</comment>
<dbReference type="EMBL" id="JAVDRF010000005">
    <property type="protein sequence ID" value="MDR6537096.1"/>
    <property type="molecule type" value="Genomic_DNA"/>
</dbReference>